<evidence type="ECO:0000313" key="3">
    <source>
        <dbReference type="Proteomes" id="UP001482513"/>
    </source>
</evidence>
<evidence type="ECO:0000259" key="1">
    <source>
        <dbReference type="SMART" id="SM00460"/>
    </source>
</evidence>
<dbReference type="Pfam" id="PF08379">
    <property type="entry name" value="Bact_transglu_N"/>
    <property type="match status" value="1"/>
</dbReference>
<dbReference type="Gene3D" id="3.10.620.30">
    <property type="match status" value="1"/>
</dbReference>
<dbReference type="RefSeq" id="WP_242021561.1">
    <property type="nucleotide sequence ID" value="NZ_JAMPKX010000007.1"/>
</dbReference>
<dbReference type="Pfam" id="PF01841">
    <property type="entry name" value="Transglut_core"/>
    <property type="match status" value="1"/>
</dbReference>
<keyword evidence="3" id="KW-1185">Reference proteome</keyword>
<dbReference type="PANTHER" id="PTHR33490">
    <property type="entry name" value="BLR5614 PROTEIN-RELATED"/>
    <property type="match status" value="1"/>
</dbReference>
<reference evidence="2 3" key="1">
    <citation type="submission" date="2022-04" db="EMBL/GenBank/DDBJ databases">
        <title>Positive selection, recombination, and allopatry shape intraspecific diversity of widespread and dominant cyanobacteria.</title>
        <authorList>
            <person name="Wei J."/>
            <person name="Shu W."/>
            <person name="Hu C."/>
        </authorList>
    </citation>
    <scope>NUCLEOTIDE SEQUENCE [LARGE SCALE GENOMIC DNA]</scope>
    <source>
        <strain evidence="2 3">DQ-A4</strain>
    </source>
</reference>
<dbReference type="EMBL" id="JAMPKX010000007">
    <property type="protein sequence ID" value="MEP0948339.1"/>
    <property type="molecule type" value="Genomic_DNA"/>
</dbReference>
<comment type="caution">
    <text evidence="2">The sequence shown here is derived from an EMBL/GenBank/DDBJ whole genome shotgun (WGS) entry which is preliminary data.</text>
</comment>
<dbReference type="InterPro" id="IPR013589">
    <property type="entry name" value="Bac_transglu_N"/>
</dbReference>
<dbReference type="SMART" id="SM00460">
    <property type="entry name" value="TGc"/>
    <property type="match status" value="1"/>
</dbReference>
<sequence>MPGGHWVRTEELRHTLLISLSDRQRSPAPKPFAAANSPFTVLLPENLMRLTAGCELLFETTEPSPLILMLRPRGGAAQQVIQDSLELEPNVPVVDYVDSYGNLCQRLLAPVGQLHVRSTSTVEVADAIDVQFGAEFVPVQNLPDYALQFLLPSRYCQSDLTADLANNIVTNLEPGYDQVEAIRHWIHTNIEYRYGTSDASTSAIETEQNRVGVCRDFVHLGIALCRSLTIPARMVVGYLHQLEPMDLHAWFEAYVGDRWYTFDATQPTAKGNRIVIAYGRDAADVALATQYGPINLTEMEVWVTPSEL</sequence>
<dbReference type="Proteomes" id="UP001482513">
    <property type="component" value="Unassembled WGS sequence"/>
</dbReference>
<feature type="domain" description="Transglutaminase-like" evidence="1">
    <location>
        <begin position="206"/>
        <end position="266"/>
    </location>
</feature>
<dbReference type="InterPro" id="IPR002931">
    <property type="entry name" value="Transglutaminase-like"/>
</dbReference>
<dbReference type="PANTHER" id="PTHR33490:SF12">
    <property type="entry name" value="BLL5557 PROTEIN"/>
    <property type="match status" value="1"/>
</dbReference>
<accession>A0ABV0K6D1</accession>
<organism evidence="2 3">
    <name type="scientific">Leptolyngbya subtilissima DQ-A4</name>
    <dbReference type="NCBI Taxonomy" id="2933933"/>
    <lineage>
        <taxon>Bacteria</taxon>
        <taxon>Bacillati</taxon>
        <taxon>Cyanobacteriota</taxon>
        <taxon>Cyanophyceae</taxon>
        <taxon>Leptolyngbyales</taxon>
        <taxon>Leptolyngbyaceae</taxon>
        <taxon>Leptolyngbya group</taxon>
        <taxon>Leptolyngbya</taxon>
    </lineage>
</organism>
<dbReference type="SUPFAM" id="SSF54001">
    <property type="entry name" value="Cysteine proteinases"/>
    <property type="match status" value="1"/>
</dbReference>
<protein>
    <submittedName>
        <fullName evidence="2">Transglutaminase family protein</fullName>
    </submittedName>
</protein>
<proteinExistence type="predicted"/>
<dbReference type="InterPro" id="IPR038765">
    <property type="entry name" value="Papain-like_cys_pep_sf"/>
</dbReference>
<evidence type="ECO:0000313" key="2">
    <source>
        <dbReference type="EMBL" id="MEP0948339.1"/>
    </source>
</evidence>
<gene>
    <name evidence="2" type="ORF">NC992_15755</name>
</gene>
<name>A0ABV0K6D1_9CYAN</name>
<dbReference type="Gene3D" id="2.60.40.2250">
    <property type="match status" value="1"/>
</dbReference>